<dbReference type="InterPro" id="IPR046817">
    <property type="entry name" value="MmeI_N"/>
</dbReference>
<keyword evidence="2 10" id="KW-0489">Methyltransferase</keyword>
<dbReference type="Proteomes" id="UP001168363">
    <property type="component" value="Unassembled WGS sequence"/>
</dbReference>
<feature type="domain" description="MmeI-like helicase spacer" evidence="7">
    <location>
        <begin position="189"/>
        <end position="260"/>
    </location>
</feature>
<dbReference type="PANTHER" id="PTHR33841">
    <property type="entry name" value="DNA METHYLTRANSFERASE YEEA-RELATED"/>
    <property type="match status" value="1"/>
</dbReference>
<evidence type="ECO:0000256" key="1">
    <source>
        <dbReference type="ARBA" id="ARBA00011900"/>
    </source>
</evidence>
<protein>
    <recommendedName>
        <fullName evidence="1">site-specific DNA-methyltransferase (adenine-specific)</fullName>
        <ecNumber evidence="1">2.1.1.72</ecNumber>
    </recommendedName>
</protein>
<dbReference type="RefSeq" id="WP_302710175.1">
    <property type="nucleotide sequence ID" value="NZ_JAULSC010000034.1"/>
</dbReference>
<dbReference type="PROSITE" id="PS00092">
    <property type="entry name" value="N6_MTASE"/>
    <property type="match status" value="1"/>
</dbReference>
<dbReference type="PANTHER" id="PTHR33841:SF1">
    <property type="entry name" value="DNA METHYLTRANSFERASE A"/>
    <property type="match status" value="1"/>
</dbReference>
<dbReference type="Gene3D" id="3.40.50.150">
    <property type="entry name" value="Vaccinia Virus protein VP39"/>
    <property type="match status" value="1"/>
</dbReference>
<feature type="domain" description="MmeI-like N-terminal" evidence="6">
    <location>
        <begin position="12"/>
        <end position="181"/>
    </location>
</feature>
<evidence type="ECO:0000313" key="11">
    <source>
        <dbReference type="Proteomes" id="UP001168363"/>
    </source>
</evidence>
<comment type="catalytic activity">
    <reaction evidence="4">
        <text>a 2'-deoxyadenosine in DNA + S-adenosyl-L-methionine = an N(6)-methyl-2'-deoxyadenosine in DNA + S-adenosyl-L-homocysteine + H(+)</text>
        <dbReference type="Rhea" id="RHEA:15197"/>
        <dbReference type="Rhea" id="RHEA-COMP:12418"/>
        <dbReference type="Rhea" id="RHEA-COMP:12419"/>
        <dbReference type="ChEBI" id="CHEBI:15378"/>
        <dbReference type="ChEBI" id="CHEBI:57856"/>
        <dbReference type="ChEBI" id="CHEBI:59789"/>
        <dbReference type="ChEBI" id="CHEBI:90615"/>
        <dbReference type="ChEBI" id="CHEBI:90616"/>
        <dbReference type="EC" id="2.1.1.72"/>
    </reaction>
</comment>
<evidence type="ECO:0000256" key="4">
    <source>
        <dbReference type="ARBA" id="ARBA00047942"/>
    </source>
</evidence>
<feature type="region of interest" description="Disordered" evidence="5">
    <location>
        <begin position="706"/>
        <end position="725"/>
    </location>
</feature>
<accession>A0ABT8TVI8</accession>
<dbReference type="InterPro" id="IPR002052">
    <property type="entry name" value="DNA_methylase_N6_adenine_CS"/>
</dbReference>
<comment type="caution">
    <text evidence="10">The sequence shown here is derived from an EMBL/GenBank/DDBJ whole genome shotgun (WGS) entry which is preliminary data.</text>
</comment>
<keyword evidence="11" id="KW-1185">Reference proteome</keyword>
<gene>
    <name evidence="10" type="ORF">QWJ41_19760</name>
</gene>
<proteinExistence type="predicted"/>
<dbReference type="Pfam" id="PF20473">
    <property type="entry name" value="MmeI_Mtase"/>
    <property type="match status" value="1"/>
</dbReference>
<dbReference type="InterPro" id="IPR046816">
    <property type="entry name" value="MmeI_Mtase"/>
</dbReference>
<dbReference type="PRINTS" id="PR00507">
    <property type="entry name" value="N12N6MTFRASE"/>
</dbReference>
<dbReference type="GO" id="GO:0008168">
    <property type="term" value="F:methyltransferase activity"/>
    <property type="evidence" value="ECO:0007669"/>
    <property type="project" value="UniProtKB-KW"/>
</dbReference>
<dbReference type="EC" id="2.1.1.72" evidence="1"/>
<dbReference type="Pfam" id="PF20464">
    <property type="entry name" value="MmeI_N"/>
    <property type="match status" value="1"/>
</dbReference>
<dbReference type="GO" id="GO:0032259">
    <property type="term" value="P:methylation"/>
    <property type="evidence" value="ECO:0007669"/>
    <property type="project" value="UniProtKB-KW"/>
</dbReference>
<dbReference type="InterPro" id="IPR029063">
    <property type="entry name" value="SAM-dependent_MTases_sf"/>
</dbReference>
<dbReference type="EMBL" id="JAULSC010000034">
    <property type="protein sequence ID" value="MDO3397969.1"/>
    <property type="molecule type" value="Genomic_DNA"/>
</dbReference>
<feature type="domain" description="MmeI-like DNA-methyltransferase" evidence="9">
    <location>
        <begin position="337"/>
        <end position="572"/>
    </location>
</feature>
<dbReference type="Pfam" id="PF20465">
    <property type="entry name" value="MmeI_hel"/>
    <property type="match status" value="1"/>
</dbReference>
<reference evidence="10" key="1">
    <citation type="submission" date="2023-06" db="EMBL/GenBank/DDBJ databases">
        <title>Genome sequence of Nocardioides sp. SOB44.</title>
        <authorList>
            <person name="Zhang G."/>
        </authorList>
    </citation>
    <scope>NUCLEOTIDE SEQUENCE</scope>
    <source>
        <strain evidence="10">SOB44</strain>
    </source>
</reference>
<evidence type="ECO:0000313" key="10">
    <source>
        <dbReference type="EMBL" id="MDO3397969.1"/>
    </source>
</evidence>
<evidence type="ECO:0000259" key="8">
    <source>
        <dbReference type="Pfam" id="PF20466"/>
    </source>
</evidence>
<organism evidence="10 11">
    <name type="scientific">Nocardioides cremeus</name>
    <dbReference type="NCBI Taxonomy" id="3058044"/>
    <lineage>
        <taxon>Bacteria</taxon>
        <taxon>Bacillati</taxon>
        <taxon>Actinomycetota</taxon>
        <taxon>Actinomycetes</taxon>
        <taxon>Propionibacteriales</taxon>
        <taxon>Nocardioidaceae</taxon>
        <taxon>Nocardioides</taxon>
    </lineage>
</organism>
<evidence type="ECO:0000259" key="6">
    <source>
        <dbReference type="Pfam" id="PF20464"/>
    </source>
</evidence>
<name>A0ABT8TVI8_9ACTN</name>
<evidence type="ECO:0000256" key="2">
    <source>
        <dbReference type="ARBA" id="ARBA00022603"/>
    </source>
</evidence>
<evidence type="ECO:0000259" key="9">
    <source>
        <dbReference type="Pfam" id="PF20473"/>
    </source>
</evidence>
<sequence>MEPEELRPSLSTFVEWRRIHLRGDEKSEAQIFLDRLFKAFGHDGAIEAGAIYEDRIQRRIDYLGVSYADLMWKPRVLFEMKKSGSDLSRHFRQAFDYWQQAVPTRPRYVVLCNFDEFWIYDFDQQLDAPMDVLRVEELPERHEAMAFMLPDEQPPIFENNLVEVTREAAAQVSGAFRSMVARGVNRLQAQHFVLQCVVAMFAEDIGLLPSQMFTRTVTTDAQNGREAYDLLGSLLREMNTPGNTSGGRFEGTPYFNGGLFADVQPVQMTDEELRAMRAACTTNWAAVRPEIFGTLFETSMDAGERHAYGAHFTTQADIMKIVGPCIVQPWQKRIDAAKNINDYERLLLDMASFRVLDPACGSGNFLYVAYREMRRLEAEAKRRVDERRRSSGNADQAAFSYVTTDHFLGLDSNPYAVEVAKVTLMMAKKLAADELEGGQANVLPLDNLDETILYGDALLNPWPRADVIIGNPPYMGRRKMADELGAGYVGELAERYPNPGVSDFVTYWFPLAHDALPDGGRAGFVATQAIRDGDSRKRSLDYITTNDGHIFDAVSSQTWSGDAAVTVSIVNWVKGSPFEPSEKTLWLDNGELRLPVEVVPPSLRAVTDVRKAVDLAVNKRPKSCFQGQTTGNVAGFRLSRSAAKDMATRDPGSGEYIHPMLSADPMIKTLGISQYVIDLPHTDSIKVHAEASGALDHLRATVLPTRESAAADERRNNEESLAANPRYKRKKHHSKFLEYWWRHAYRRDDMLSAVAALPRERYIALSIVAAADRMSIYNFVGAGVRPDASLQVFAFDDDYSFGILSSSLHRAWLDERCSKLETRPRYTPTTVWNTFPWPANVTDFQVAAIAEATKNIIEARESYLDHGITLGRMYDALRVSGSSPLRDLHDALDAAVLDAYGFAPGDDLLAQLLALNLAGAEDPAIIGRPGGSQFGSIAYSSTYRLEPDPLN</sequence>
<feature type="compositionally biased region" description="Basic and acidic residues" evidence="5">
    <location>
        <begin position="709"/>
        <end position="718"/>
    </location>
</feature>
<evidence type="ECO:0000256" key="5">
    <source>
        <dbReference type="SAM" id="MobiDB-lite"/>
    </source>
</evidence>
<feature type="domain" description="MmeI-like target recognition" evidence="8">
    <location>
        <begin position="784"/>
        <end position="839"/>
    </location>
</feature>
<dbReference type="Pfam" id="PF20466">
    <property type="entry name" value="MmeI_TRD"/>
    <property type="match status" value="1"/>
</dbReference>
<dbReference type="InterPro" id="IPR050953">
    <property type="entry name" value="N4_N6_ade-DNA_methylase"/>
</dbReference>
<dbReference type="InterPro" id="IPR046820">
    <property type="entry name" value="MmeI_TRD"/>
</dbReference>
<dbReference type="InterPro" id="IPR046819">
    <property type="entry name" value="MmeI_hel"/>
</dbReference>
<evidence type="ECO:0000256" key="3">
    <source>
        <dbReference type="ARBA" id="ARBA00022679"/>
    </source>
</evidence>
<keyword evidence="3" id="KW-0808">Transferase</keyword>
<dbReference type="SUPFAM" id="SSF53335">
    <property type="entry name" value="S-adenosyl-L-methionine-dependent methyltransferases"/>
    <property type="match status" value="1"/>
</dbReference>
<evidence type="ECO:0000259" key="7">
    <source>
        <dbReference type="Pfam" id="PF20465"/>
    </source>
</evidence>